<dbReference type="STRING" id="940295.EYM_07330"/>
<dbReference type="SUPFAM" id="SSF53474">
    <property type="entry name" value="alpha/beta-Hydrolases"/>
    <property type="match status" value="1"/>
</dbReference>
<protein>
    <recommendedName>
        <fullName evidence="1">Peptidase S9 prolyl oligopeptidase catalytic domain-containing protein</fullName>
    </recommendedName>
</protein>
<dbReference type="Proteomes" id="UP000060778">
    <property type="component" value="Chromosome"/>
</dbReference>
<dbReference type="EMBL" id="CP006867">
    <property type="protein sequence ID" value="ALU12770.1"/>
    <property type="molecule type" value="Genomic_DNA"/>
</dbReference>
<dbReference type="InterPro" id="IPR001375">
    <property type="entry name" value="Peptidase_S9_cat"/>
</dbReference>
<evidence type="ECO:0000259" key="1">
    <source>
        <dbReference type="Pfam" id="PF00326"/>
    </source>
</evidence>
<name>A0A0U2VFJ3_9CREN</name>
<dbReference type="PANTHER" id="PTHR43433:SF5">
    <property type="entry name" value="AB HYDROLASE-1 DOMAIN-CONTAINING PROTEIN"/>
    <property type="match status" value="1"/>
</dbReference>
<dbReference type="AlphaFoldDB" id="A0A0U2VFJ3"/>
<dbReference type="InterPro" id="IPR050471">
    <property type="entry name" value="AB_hydrolase"/>
</dbReference>
<dbReference type="GO" id="GO:0008236">
    <property type="term" value="F:serine-type peptidase activity"/>
    <property type="evidence" value="ECO:0007669"/>
    <property type="project" value="InterPro"/>
</dbReference>
<evidence type="ECO:0000313" key="2">
    <source>
        <dbReference type="EMBL" id="ALU12770.1"/>
    </source>
</evidence>
<dbReference type="Gene3D" id="3.40.50.1820">
    <property type="entry name" value="alpha/beta hydrolase"/>
    <property type="match status" value="1"/>
</dbReference>
<reference evidence="2 3" key="1">
    <citation type="submission" date="2013-11" db="EMBL/GenBank/DDBJ databases">
        <title>Comparative genomics of Ignicoccus.</title>
        <authorList>
            <person name="Podar M."/>
        </authorList>
    </citation>
    <scope>NUCLEOTIDE SEQUENCE [LARGE SCALE GENOMIC DNA]</scope>
    <source>
        <strain evidence="2 3">DSM 13165</strain>
    </source>
</reference>
<dbReference type="PANTHER" id="PTHR43433">
    <property type="entry name" value="HYDROLASE, ALPHA/BETA FOLD FAMILY PROTEIN"/>
    <property type="match status" value="1"/>
</dbReference>
<proteinExistence type="predicted"/>
<feature type="domain" description="Peptidase S9 prolyl oligopeptidase catalytic" evidence="1">
    <location>
        <begin position="52"/>
        <end position="149"/>
    </location>
</feature>
<accession>A0A0U2VFJ3</accession>
<sequence length="187" mass="21196">MTFHGYGSSPSRIKWLIEAFEELEIDVTAPKLPQPLVKAYEYVKTLGLDADAFSGHSMGGALSLILAAQRSKPAIAVAPPTDLSFQLEYMRRTPSLKKIYDEIASLVKIEEMVRLSPMNFRYEKPVLIIHGTDDKVVPIEQSIQFCKKIPKCKLVEINGMSHTPRKEEEITILKKSIREFVEFLKES</sequence>
<dbReference type="GO" id="GO:0006508">
    <property type="term" value="P:proteolysis"/>
    <property type="evidence" value="ECO:0007669"/>
    <property type="project" value="InterPro"/>
</dbReference>
<organism evidence="2 3">
    <name type="scientific">Ignicoccus islandicus DSM 13165</name>
    <dbReference type="NCBI Taxonomy" id="940295"/>
    <lineage>
        <taxon>Archaea</taxon>
        <taxon>Thermoproteota</taxon>
        <taxon>Thermoprotei</taxon>
        <taxon>Desulfurococcales</taxon>
        <taxon>Desulfurococcaceae</taxon>
        <taxon>Ignicoccus</taxon>
    </lineage>
</organism>
<keyword evidence="3" id="KW-1185">Reference proteome</keyword>
<gene>
    <name evidence="2" type="ORF">EYM_07330</name>
</gene>
<evidence type="ECO:0000313" key="3">
    <source>
        <dbReference type="Proteomes" id="UP000060778"/>
    </source>
</evidence>
<dbReference type="InterPro" id="IPR029058">
    <property type="entry name" value="AB_hydrolase_fold"/>
</dbReference>
<dbReference type="KEGG" id="iis:EYM_07330"/>
<dbReference type="Pfam" id="PF00326">
    <property type="entry name" value="Peptidase_S9"/>
    <property type="match status" value="1"/>
</dbReference>